<proteinExistence type="predicted"/>
<evidence type="ECO:0000313" key="2">
    <source>
        <dbReference type="Proteomes" id="UP000008630"/>
    </source>
</evidence>
<reference key="1">
    <citation type="submission" date="2010-11" db="EMBL/GenBank/DDBJ databases">
        <title>The complete genome of Bacteroides helcogenes P 36-108.</title>
        <authorList>
            <consortium name="US DOE Joint Genome Institute (JGI-PGF)"/>
            <person name="Lucas S."/>
            <person name="Copeland A."/>
            <person name="Lapidus A."/>
            <person name="Bruce D."/>
            <person name="Goodwin L."/>
            <person name="Pitluck S."/>
            <person name="Kyrpides N."/>
            <person name="Mavromatis K."/>
            <person name="Ivanova N."/>
            <person name="Zeytun A."/>
            <person name="Brettin T."/>
            <person name="Detter J.C."/>
            <person name="Tapia R."/>
            <person name="Han C."/>
            <person name="Land M."/>
            <person name="Hauser L."/>
            <person name="Markowitz V."/>
            <person name="Cheng J.-F."/>
            <person name="Hugenholtz P."/>
            <person name="Woyke T."/>
            <person name="Wu D."/>
            <person name="Gronow S."/>
            <person name="Wellnitz S."/>
            <person name="Brambilla E."/>
            <person name="Klenk H.-P."/>
            <person name="Eisen J.A."/>
        </authorList>
    </citation>
    <scope>NUCLEOTIDE SEQUENCE</scope>
    <source>
        <strain>P 36-108</strain>
    </source>
</reference>
<keyword evidence="2" id="KW-1185">Reference proteome</keyword>
<sequence length="99" mass="11626">MKSVQQMIDFLEVRFLEKKRIKNGQIVDSSTNAKQYPALKRVKHCFSRTYLKKLNLDKYMLLILELVYVHLSHDQSIYFQCSNILELSISSPLSSENDI</sequence>
<accession>E6SVD4</accession>
<dbReference type="HOGENOM" id="CLU_2314587_0_0_10"/>
<name>E6SVD4_BACT6</name>
<organism evidence="1 2">
    <name type="scientific">Bacteroides helcogenes (strain ATCC 35417 / DSM 20613 / JCM 6297 / CCUG 15421 / P 36-108)</name>
    <dbReference type="NCBI Taxonomy" id="693979"/>
    <lineage>
        <taxon>Bacteria</taxon>
        <taxon>Pseudomonadati</taxon>
        <taxon>Bacteroidota</taxon>
        <taxon>Bacteroidia</taxon>
        <taxon>Bacteroidales</taxon>
        <taxon>Bacteroidaceae</taxon>
        <taxon>Bacteroides</taxon>
    </lineage>
</organism>
<evidence type="ECO:0000313" key="1">
    <source>
        <dbReference type="EMBL" id="ADV44500.1"/>
    </source>
</evidence>
<protein>
    <submittedName>
        <fullName evidence="1">Uncharacterized protein</fullName>
    </submittedName>
</protein>
<reference evidence="1 2" key="2">
    <citation type="journal article" date="2011" name="Stand. Genomic Sci.">
        <title>Complete genome sequence of Bacteroides helcogenes type strain (P 36-108).</title>
        <authorList>
            <person name="Pati A."/>
            <person name="Gronow S."/>
            <person name="Zeytun A."/>
            <person name="Lapidus A."/>
            <person name="Nolan M."/>
            <person name="Hammon N."/>
            <person name="Deshpande S."/>
            <person name="Cheng J.F."/>
            <person name="Tapia R."/>
            <person name="Han C."/>
            <person name="Goodwin L."/>
            <person name="Pitluck S."/>
            <person name="Liolios K."/>
            <person name="Pagani I."/>
            <person name="Ivanova N."/>
            <person name="Mavromatis K."/>
            <person name="Chen A."/>
            <person name="Palaniappan K."/>
            <person name="Land M."/>
            <person name="Hauser L."/>
            <person name="Chang Y.J."/>
            <person name="Jeffries C.D."/>
            <person name="Detter J.C."/>
            <person name="Brambilla E."/>
            <person name="Rohde M."/>
            <person name="Goker M."/>
            <person name="Woyke T."/>
            <person name="Bristow J."/>
            <person name="Eisen J.A."/>
            <person name="Markowitz V."/>
            <person name="Hugenholtz P."/>
            <person name="Kyrpides N.C."/>
            <person name="Klenk H.P."/>
            <person name="Lucas S."/>
        </authorList>
    </citation>
    <scope>NUCLEOTIDE SEQUENCE [LARGE SCALE GENOMIC DNA]</scope>
    <source>
        <strain evidence="2">ATCC 35417 / DSM 20613 / JCM 6297 / CCUG 15421 / P 36-108</strain>
    </source>
</reference>
<gene>
    <name evidence="1" type="ordered locus">Bache_2539</name>
</gene>
<dbReference type="STRING" id="693979.Bache_2539"/>
<dbReference type="AlphaFoldDB" id="E6SVD4"/>
<dbReference type="KEGG" id="bhl:Bache_2539"/>
<dbReference type="Proteomes" id="UP000008630">
    <property type="component" value="Chromosome"/>
</dbReference>
<dbReference type="EMBL" id="CP002352">
    <property type="protein sequence ID" value="ADV44500.1"/>
    <property type="molecule type" value="Genomic_DNA"/>
</dbReference>